<proteinExistence type="predicted"/>
<dbReference type="InterPro" id="IPR011042">
    <property type="entry name" value="6-blade_b-propeller_TolB-like"/>
</dbReference>
<organism evidence="3 4">
    <name type="scientific">Dreissena polymorpha</name>
    <name type="common">Zebra mussel</name>
    <name type="synonym">Mytilus polymorpha</name>
    <dbReference type="NCBI Taxonomy" id="45954"/>
    <lineage>
        <taxon>Eukaryota</taxon>
        <taxon>Metazoa</taxon>
        <taxon>Spiralia</taxon>
        <taxon>Lophotrochozoa</taxon>
        <taxon>Mollusca</taxon>
        <taxon>Bivalvia</taxon>
        <taxon>Autobranchia</taxon>
        <taxon>Heteroconchia</taxon>
        <taxon>Euheterodonta</taxon>
        <taxon>Imparidentia</taxon>
        <taxon>Neoheterodontei</taxon>
        <taxon>Myida</taxon>
        <taxon>Dreissenoidea</taxon>
        <taxon>Dreissenidae</taxon>
        <taxon>Dreissena</taxon>
    </lineage>
</organism>
<dbReference type="Proteomes" id="UP000828390">
    <property type="component" value="Unassembled WGS sequence"/>
</dbReference>
<keyword evidence="4" id="KW-1185">Reference proteome</keyword>
<dbReference type="InterPro" id="IPR001258">
    <property type="entry name" value="NHL_repeat"/>
</dbReference>
<dbReference type="SUPFAM" id="SSF63829">
    <property type="entry name" value="Calcium-dependent phosphotriesterase"/>
    <property type="match status" value="1"/>
</dbReference>
<accession>A0A9D4FPZ8</accession>
<reference evidence="3" key="2">
    <citation type="submission" date="2020-11" db="EMBL/GenBank/DDBJ databases">
        <authorList>
            <person name="McCartney M.A."/>
            <person name="Auch B."/>
            <person name="Kono T."/>
            <person name="Mallez S."/>
            <person name="Becker A."/>
            <person name="Gohl D.M."/>
            <person name="Silverstein K.A.T."/>
            <person name="Koren S."/>
            <person name="Bechman K.B."/>
            <person name="Herman A."/>
            <person name="Abrahante J.E."/>
            <person name="Garbe J."/>
        </authorList>
    </citation>
    <scope>NUCLEOTIDE SEQUENCE</scope>
    <source>
        <strain evidence="3">Duluth1</strain>
        <tissue evidence="3">Whole animal</tissue>
    </source>
</reference>
<dbReference type="EMBL" id="JAIWYP010000007">
    <property type="protein sequence ID" value="KAH3803319.1"/>
    <property type="molecule type" value="Genomic_DNA"/>
</dbReference>
<name>A0A9D4FPZ8_DREPO</name>
<gene>
    <name evidence="3" type="ORF">DPMN_157023</name>
</gene>
<evidence type="ECO:0000313" key="4">
    <source>
        <dbReference type="Proteomes" id="UP000828390"/>
    </source>
</evidence>
<protein>
    <submittedName>
        <fullName evidence="3">Uncharacterized protein</fullName>
    </submittedName>
</protein>
<evidence type="ECO:0000256" key="2">
    <source>
        <dbReference type="PROSITE-ProRule" id="PRU00504"/>
    </source>
</evidence>
<sequence>MVNELREMQDEVISIKRSITSSFHKCTLVRKDLTQFNAFIQKIGNDRELCFLACKKCEQNIQQALTVLGKSNNVLIIQEQSKTIPEQSKHNVRISSDIKETCGITNICVLPTGQVLVADWWNNNVKLLNQQYQVVSHCGVAAHAEDMCLITPSKVAVTVNDDDNNIHEVQFVTVNNSMLVTGRKLRFQHRCISTAHHEGDLFVTSGTALFKYTLGGKQVSKLYVDDSKEDSGKK</sequence>
<reference evidence="3" key="1">
    <citation type="journal article" date="2019" name="bioRxiv">
        <title>The Genome of the Zebra Mussel, Dreissena polymorpha: A Resource for Invasive Species Research.</title>
        <authorList>
            <person name="McCartney M.A."/>
            <person name="Auch B."/>
            <person name="Kono T."/>
            <person name="Mallez S."/>
            <person name="Zhang Y."/>
            <person name="Obille A."/>
            <person name="Becker A."/>
            <person name="Abrahante J.E."/>
            <person name="Garbe J."/>
            <person name="Badalamenti J.P."/>
            <person name="Herman A."/>
            <person name="Mangelson H."/>
            <person name="Liachko I."/>
            <person name="Sullivan S."/>
            <person name="Sone E.D."/>
            <person name="Koren S."/>
            <person name="Silverstein K.A.T."/>
            <person name="Beckman K.B."/>
            <person name="Gohl D.M."/>
        </authorList>
    </citation>
    <scope>NUCLEOTIDE SEQUENCE</scope>
    <source>
        <strain evidence="3">Duluth1</strain>
        <tissue evidence="3">Whole animal</tissue>
    </source>
</reference>
<dbReference type="PROSITE" id="PS51125">
    <property type="entry name" value="NHL"/>
    <property type="match status" value="1"/>
</dbReference>
<evidence type="ECO:0000256" key="1">
    <source>
        <dbReference type="ARBA" id="ARBA00022737"/>
    </source>
</evidence>
<feature type="repeat" description="NHL" evidence="2">
    <location>
        <begin position="107"/>
        <end position="131"/>
    </location>
</feature>
<dbReference type="AlphaFoldDB" id="A0A9D4FPZ8"/>
<comment type="caution">
    <text evidence="3">The sequence shown here is derived from an EMBL/GenBank/DDBJ whole genome shotgun (WGS) entry which is preliminary data.</text>
</comment>
<keyword evidence="1" id="KW-0677">Repeat</keyword>
<evidence type="ECO:0000313" key="3">
    <source>
        <dbReference type="EMBL" id="KAH3803319.1"/>
    </source>
</evidence>
<dbReference type="Gene3D" id="2.120.10.30">
    <property type="entry name" value="TolB, C-terminal domain"/>
    <property type="match status" value="1"/>
</dbReference>